<accession>A0A9J6FX80</accession>
<name>A0A9J6FX80_HAELO</name>
<comment type="caution">
    <text evidence="2">The sequence shown here is derived from an EMBL/GenBank/DDBJ whole genome shotgun (WGS) entry which is preliminary data.</text>
</comment>
<sequence length="262" mass="28810">MQVANDRRPTTPRIIQAVGRWSSNIRHYEHPSEQQWCSTCRLQPVTSSSSNQAPSEGEGGVNEGASASIAAIGEELHKITLDKEQRPGGNGSRVETDGIHGATAARPRQDWGLLSTIGSLEHHSETPGGAFGTYRRPFASSSLDAVWSGGPFGASWFPQATTLRRPQLAPASRPLRPPTTATSTPDPDRCRQYLTIRKSPYVYQTDDWREMNMSLYFPLDSDLMINTYTVDQISYDSSYFFLGDSTGNYAGSSNGALYITLR</sequence>
<keyword evidence="3" id="KW-1185">Reference proteome</keyword>
<evidence type="ECO:0000313" key="3">
    <source>
        <dbReference type="Proteomes" id="UP000821853"/>
    </source>
</evidence>
<reference evidence="2 3" key="1">
    <citation type="journal article" date="2020" name="Cell">
        <title>Large-Scale Comparative Analyses of Tick Genomes Elucidate Their Genetic Diversity and Vector Capacities.</title>
        <authorList>
            <consortium name="Tick Genome and Microbiome Consortium (TIGMIC)"/>
            <person name="Jia N."/>
            <person name="Wang J."/>
            <person name="Shi W."/>
            <person name="Du L."/>
            <person name="Sun Y."/>
            <person name="Zhan W."/>
            <person name="Jiang J.F."/>
            <person name="Wang Q."/>
            <person name="Zhang B."/>
            <person name="Ji P."/>
            <person name="Bell-Sakyi L."/>
            <person name="Cui X.M."/>
            <person name="Yuan T.T."/>
            <person name="Jiang B.G."/>
            <person name="Yang W.F."/>
            <person name="Lam T.T."/>
            <person name="Chang Q.C."/>
            <person name="Ding S.J."/>
            <person name="Wang X.J."/>
            <person name="Zhu J.G."/>
            <person name="Ruan X.D."/>
            <person name="Zhao L."/>
            <person name="Wei J.T."/>
            <person name="Ye R.Z."/>
            <person name="Que T.C."/>
            <person name="Du C.H."/>
            <person name="Zhou Y.H."/>
            <person name="Cheng J.X."/>
            <person name="Dai P.F."/>
            <person name="Guo W.B."/>
            <person name="Han X.H."/>
            <person name="Huang E.J."/>
            <person name="Li L.F."/>
            <person name="Wei W."/>
            <person name="Gao Y.C."/>
            <person name="Liu J.Z."/>
            <person name="Shao H.Z."/>
            <person name="Wang X."/>
            <person name="Wang C.C."/>
            <person name="Yang T.C."/>
            <person name="Huo Q.B."/>
            <person name="Li W."/>
            <person name="Chen H.Y."/>
            <person name="Chen S.E."/>
            <person name="Zhou L.G."/>
            <person name="Ni X.B."/>
            <person name="Tian J.H."/>
            <person name="Sheng Y."/>
            <person name="Liu T."/>
            <person name="Pan Y.S."/>
            <person name="Xia L.Y."/>
            <person name="Li J."/>
            <person name="Zhao F."/>
            <person name="Cao W.C."/>
        </authorList>
    </citation>
    <scope>NUCLEOTIDE SEQUENCE [LARGE SCALE GENOMIC DNA]</scope>
    <source>
        <strain evidence="2">HaeL-2018</strain>
    </source>
</reference>
<gene>
    <name evidence="2" type="ORF">HPB48_002459</name>
</gene>
<feature type="compositionally biased region" description="Polar residues" evidence="1">
    <location>
        <begin position="44"/>
        <end position="54"/>
    </location>
</feature>
<dbReference type="Proteomes" id="UP000821853">
    <property type="component" value="Chromosome 2"/>
</dbReference>
<feature type="region of interest" description="Disordered" evidence="1">
    <location>
        <begin position="167"/>
        <end position="188"/>
    </location>
</feature>
<dbReference type="OrthoDB" id="691673at2759"/>
<proteinExistence type="predicted"/>
<dbReference type="AlphaFoldDB" id="A0A9J6FX80"/>
<feature type="region of interest" description="Disordered" evidence="1">
    <location>
        <begin position="81"/>
        <end position="107"/>
    </location>
</feature>
<evidence type="ECO:0000256" key="1">
    <source>
        <dbReference type="SAM" id="MobiDB-lite"/>
    </source>
</evidence>
<organism evidence="2 3">
    <name type="scientific">Haemaphysalis longicornis</name>
    <name type="common">Bush tick</name>
    <dbReference type="NCBI Taxonomy" id="44386"/>
    <lineage>
        <taxon>Eukaryota</taxon>
        <taxon>Metazoa</taxon>
        <taxon>Ecdysozoa</taxon>
        <taxon>Arthropoda</taxon>
        <taxon>Chelicerata</taxon>
        <taxon>Arachnida</taxon>
        <taxon>Acari</taxon>
        <taxon>Parasitiformes</taxon>
        <taxon>Ixodida</taxon>
        <taxon>Ixodoidea</taxon>
        <taxon>Ixodidae</taxon>
        <taxon>Haemaphysalinae</taxon>
        <taxon>Haemaphysalis</taxon>
    </lineage>
</organism>
<dbReference type="VEuPathDB" id="VectorBase:HLOH_062031"/>
<dbReference type="EMBL" id="JABSTR010000004">
    <property type="protein sequence ID" value="KAH9366944.1"/>
    <property type="molecule type" value="Genomic_DNA"/>
</dbReference>
<feature type="region of interest" description="Disordered" evidence="1">
    <location>
        <begin position="44"/>
        <end position="63"/>
    </location>
</feature>
<evidence type="ECO:0000313" key="2">
    <source>
        <dbReference type="EMBL" id="KAH9366944.1"/>
    </source>
</evidence>
<protein>
    <submittedName>
        <fullName evidence="2">Uncharacterized protein</fullName>
    </submittedName>
</protein>